<keyword evidence="2" id="KW-0378">Hydrolase</keyword>
<dbReference type="PANTHER" id="PTHR34875:SF6">
    <property type="entry name" value="UPF0237 PROTEIN MJ1558"/>
    <property type="match status" value="1"/>
</dbReference>
<dbReference type="InterPro" id="IPR002912">
    <property type="entry name" value="ACT_dom"/>
</dbReference>
<dbReference type="InterPro" id="IPR045865">
    <property type="entry name" value="ACT-like_dom_sf"/>
</dbReference>
<sequence>MTHHVRISIACRDDRGLLAAVAGRLFELGGDLGDASFGLLGEQAELVCVCAMPDHQSPEAIQKALAALPALKSGEVTVKPFDLGRAPTATGRATHVVRVRGNDRPGLMARLCEAFGELGANIVRMDAQQLERSTGTDYLIRFEAWIPAESEEACLANVANTAESMAMSCDAERVAPK</sequence>
<dbReference type="Gene3D" id="3.30.70.260">
    <property type="match status" value="2"/>
</dbReference>
<dbReference type="InterPro" id="IPR050990">
    <property type="entry name" value="UPF0237/GcvR_regulator"/>
</dbReference>
<dbReference type="CDD" id="cd02116">
    <property type="entry name" value="ACT"/>
    <property type="match status" value="1"/>
</dbReference>
<name>A0A0F6W8B4_9BACT</name>
<dbReference type="Pfam" id="PF01842">
    <property type="entry name" value="ACT"/>
    <property type="match status" value="1"/>
</dbReference>
<feature type="domain" description="ACT" evidence="1">
    <location>
        <begin position="95"/>
        <end position="129"/>
    </location>
</feature>
<dbReference type="AlphaFoldDB" id="A0A0F6W8B4"/>
<dbReference type="GO" id="GO:0016787">
    <property type="term" value="F:hydrolase activity"/>
    <property type="evidence" value="ECO:0007669"/>
    <property type="project" value="UniProtKB-KW"/>
</dbReference>
<dbReference type="OrthoDB" id="12860at2"/>
<dbReference type="Proteomes" id="UP000034883">
    <property type="component" value="Chromosome"/>
</dbReference>
<gene>
    <name evidence="2" type="ORF">DB32_007122</name>
</gene>
<evidence type="ECO:0000259" key="1">
    <source>
        <dbReference type="Pfam" id="PF01842"/>
    </source>
</evidence>
<keyword evidence="3" id="KW-1185">Reference proteome</keyword>
<evidence type="ECO:0000313" key="2">
    <source>
        <dbReference type="EMBL" id="AKF09973.1"/>
    </source>
</evidence>
<organism evidence="2 3">
    <name type="scientific">Sandaracinus amylolyticus</name>
    <dbReference type="NCBI Taxonomy" id="927083"/>
    <lineage>
        <taxon>Bacteria</taxon>
        <taxon>Pseudomonadati</taxon>
        <taxon>Myxococcota</taxon>
        <taxon>Polyangia</taxon>
        <taxon>Polyangiales</taxon>
        <taxon>Sandaracinaceae</taxon>
        <taxon>Sandaracinus</taxon>
    </lineage>
</organism>
<dbReference type="STRING" id="927083.DB32_007122"/>
<accession>A0A0F6W8B4</accession>
<proteinExistence type="predicted"/>
<reference evidence="2 3" key="1">
    <citation type="submission" date="2015-03" db="EMBL/GenBank/DDBJ databases">
        <title>Genome assembly of Sandaracinus amylolyticus DSM 53668.</title>
        <authorList>
            <person name="Sharma G."/>
            <person name="Subramanian S."/>
        </authorList>
    </citation>
    <scope>NUCLEOTIDE SEQUENCE [LARGE SCALE GENOMIC DNA]</scope>
    <source>
        <strain evidence="2 3">DSM 53668</strain>
    </source>
</reference>
<dbReference type="PANTHER" id="PTHR34875">
    <property type="entry name" value="UPF0237 PROTEIN MJ1558"/>
    <property type="match status" value="1"/>
</dbReference>
<dbReference type="SUPFAM" id="SSF55021">
    <property type="entry name" value="ACT-like"/>
    <property type="match status" value="2"/>
</dbReference>
<evidence type="ECO:0000313" key="3">
    <source>
        <dbReference type="Proteomes" id="UP000034883"/>
    </source>
</evidence>
<dbReference type="EMBL" id="CP011125">
    <property type="protein sequence ID" value="AKF09973.1"/>
    <property type="molecule type" value="Genomic_DNA"/>
</dbReference>
<dbReference type="RefSeq" id="WP_053236974.1">
    <property type="nucleotide sequence ID" value="NZ_CP011125.1"/>
</dbReference>
<protein>
    <submittedName>
        <fullName evidence="2">Formyltetrahydrofolate hydrolase</fullName>
    </submittedName>
</protein>
<dbReference type="KEGG" id="samy:DB32_007122"/>
<dbReference type="CDD" id="cd04873">
    <property type="entry name" value="ACT_UUR-ACR-like"/>
    <property type="match status" value="1"/>
</dbReference>